<reference evidence="1 2" key="1">
    <citation type="submission" date="2015-09" db="EMBL/GenBank/DDBJ databases">
        <title>Trachymyrmex cornetzi WGS genome.</title>
        <authorList>
            <person name="Nygaard S."/>
            <person name="Hu H."/>
            <person name="Boomsma J."/>
            <person name="Zhang G."/>
        </authorList>
    </citation>
    <scope>NUCLEOTIDE SEQUENCE [LARGE SCALE GENOMIC DNA]</scope>
    <source>
        <strain evidence="1">Tcor2-1</strain>
        <tissue evidence="1">Whole body</tissue>
    </source>
</reference>
<dbReference type="EMBL" id="KQ979074">
    <property type="protein sequence ID" value="KYN22880.1"/>
    <property type="molecule type" value="Genomic_DNA"/>
</dbReference>
<name>A0A195ECD2_9HYME</name>
<feature type="non-terminal residue" evidence="1">
    <location>
        <position position="1"/>
    </location>
</feature>
<evidence type="ECO:0000313" key="1">
    <source>
        <dbReference type="EMBL" id="KYN22880.1"/>
    </source>
</evidence>
<organism evidence="1 2">
    <name type="scientific">Trachymyrmex cornetzi</name>
    <dbReference type="NCBI Taxonomy" id="471704"/>
    <lineage>
        <taxon>Eukaryota</taxon>
        <taxon>Metazoa</taxon>
        <taxon>Ecdysozoa</taxon>
        <taxon>Arthropoda</taxon>
        <taxon>Hexapoda</taxon>
        <taxon>Insecta</taxon>
        <taxon>Pterygota</taxon>
        <taxon>Neoptera</taxon>
        <taxon>Endopterygota</taxon>
        <taxon>Hymenoptera</taxon>
        <taxon>Apocrita</taxon>
        <taxon>Aculeata</taxon>
        <taxon>Formicoidea</taxon>
        <taxon>Formicidae</taxon>
        <taxon>Myrmicinae</taxon>
        <taxon>Trachymyrmex</taxon>
    </lineage>
</organism>
<dbReference type="AlphaFoldDB" id="A0A195ECD2"/>
<protein>
    <submittedName>
        <fullName evidence="1">Uncharacterized protein</fullName>
    </submittedName>
</protein>
<keyword evidence="2" id="KW-1185">Reference proteome</keyword>
<dbReference type="Proteomes" id="UP000078492">
    <property type="component" value="Unassembled WGS sequence"/>
</dbReference>
<proteinExistence type="predicted"/>
<sequence length="67" mass="7519">IPPLPRRNRDGIPGMSMLLRGLRLLRCLSTHFNIVRTESVLGKRLSADVRMMCDDATRKVAAIPFNA</sequence>
<evidence type="ECO:0000313" key="2">
    <source>
        <dbReference type="Proteomes" id="UP000078492"/>
    </source>
</evidence>
<accession>A0A195ECD2</accession>
<gene>
    <name evidence="1" type="ORF">ALC57_04663</name>
</gene>